<keyword evidence="1" id="KW-1133">Transmembrane helix</keyword>
<organism evidence="2 3">
    <name type="scientific">Streptomyces malaysiensis subsp. samsunensis</name>
    <dbReference type="NCBI Taxonomy" id="459658"/>
    <lineage>
        <taxon>Bacteria</taxon>
        <taxon>Bacillati</taxon>
        <taxon>Actinomycetota</taxon>
        <taxon>Actinomycetes</taxon>
        <taxon>Kitasatosporales</taxon>
        <taxon>Streptomycetaceae</taxon>
        <taxon>Streptomyces</taxon>
        <taxon>Streptomyces violaceusniger group</taxon>
    </lineage>
</organism>
<protein>
    <submittedName>
        <fullName evidence="2">Uncharacterized protein</fullName>
    </submittedName>
</protein>
<reference evidence="2" key="1">
    <citation type="submission" date="2022-06" db="EMBL/GenBank/DDBJ databases">
        <title>WGS of actinobacteria.</title>
        <authorList>
            <person name="Thawai C."/>
        </authorList>
    </citation>
    <scope>NUCLEOTIDE SEQUENCE</scope>
    <source>
        <strain evidence="2">DSM 42010</strain>
    </source>
</reference>
<evidence type="ECO:0000313" key="3">
    <source>
        <dbReference type="Proteomes" id="UP001142400"/>
    </source>
</evidence>
<sequence>MSLTVLAGLARLRIALMIAGLSWLFGVVPPLWMRLGLGLLVLVALVLDGLIDEDKISRHYVRTKGPDDYKTAA</sequence>
<gene>
    <name evidence="2" type="ORF">NQU54_22640</name>
</gene>
<keyword evidence="1" id="KW-0812">Transmembrane</keyword>
<dbReference type="AlphaFoldDB" id="A0A9X2LYX2"/>
<dbReference type="EMBL" id="JANIIC010000027">
    <property type="protein sequence ID" value="MCQ8831790.1"/>
    <property type="molecule type" value="Genomic_DNA"/>
</dbReference>
<dbReference type="Proteomes" id="UP001142400">
    <property type="component" value="Unassembled WGS sequence"/>
</dbReference>
<keyword evidence="3" id="KW-1185">Reference proteome</keyword>
<comment type="caution">
    <text evidence="2">The sequence shown here is derived from an EMBL/GenBank/DDBJ whole genome shotgun (WGS) entry which is preliminary data.</text>
</comment>
<evidence type="ECO:0000313" key="2">
    <source>
        <dbReference type="EMBL" id="MCQ8831790.1"/>
    </source>
</evidence>
<feature type="transmembrane region" description="Helical" evidence="1">
    <location>
        <begin position="31"/>
        <end position="51"/>
    </location>
</feature>
<keyword evidence="1" id="KW-0472">Membrane</keyword>
<evidence type="ECO:0000256" key="1">
    <source>
        <dbReference type="SAM" id="Phobius"/>
    </source>
</evidence>
<proteinExistence type="predicted"/>
<name>A0A9X2LYX2_STRMQ</name>
<dbReference type="RefSeq" id="WP_257632669.1">
    <property type="nucleotide sequence ID" value="NZ_JANIIC010000027.1"/>
</dbReference>
<accession>A0A9X2LYX2</accession>